<feature type="region of interest" description="Disordered" evidence="1">
    <location>
        <begin position="167"/>
        <end position="194"/>
    </location>
</feature>
<feature type="compositionally biased region" description="Basic and acidic residues" evidence="1">
    <location>
        <begin position="56"/>
        <end position="69"/>
    </location>
</feature>
<dbReference type="Proteomes" id="UP001234989">
    <property type="component" value="Chromosome 5"/>
</dbReference>
<evidence type="ECO:0000256" key="1">
    <source>
        <dbReference type="SAM" id="MobiDB-lite"/>
    </source>
</evidence>
<evidence type="ECO:0000313" key="3">
    <source>
        <dbReference type="Proteomes" id="UP001234989"/>
    </source>
</evidence>
<feature type="region of interest" description="Disordered" evidence="1">
    <location>
        <begin position="31"/>
        <end position="81"/>
    </location>
</feature>
<proteinExistence type="predicted"/>
<keyword evidence="3" id="KW-1185">Reference proteome</keyword>
<evidence type="ECO:0000313" key="2">
    <source>
        <dbReference type="EMBL" id="WMV30490.1"/>
    </source>
</evidence>
<protein>
    <submittedName>
        <fullName evidence="2">Uncharacterized protein</fullName>
    </submittedName>
</protein>
<reference evidence="2" key="1">
    <citation type="submission" date="2023-08" db="EMBL/GenBank/DDBJ databases">
        <title>A de novo genome assembly of Solanum verrucosum Schlechtendal, a Mexican diploid species geographically isolated from the other diploid A-genome species in potato relatives.</title>
        <authorList>
            <person name="Hosaka K."/>
        </authorList>
    </citation>
    <scope>NUCLEOTIDE SEQUENCE</scope>
    <source>
        <tissue evidence="2">Young leaves</tissue>
    </source>
</reference>
<organism evidence="2 3">
    <name type="scientific">Solanum verrucosum</name>
    <dbReference type="NCBI Taxonomy" id="315347"/>
    <lineage>
        <taxon>Eukaryota</taxon>
        <taxon>Viridiplantae</taxon>
        <taxon>Streptophyta</taxon>
        <taxon>Embryophyta</taxon>
        <taxon>Tracheophyta</taxon>
        <taxon>Spermatophyta</taxon>
        <taxon>Magnoliopsida</taxon>
        <taxon>eudicotyledons</taxon>
        <taxon>Gunneridae</taxon>
        <taxon>Pentapetalae</taxon>
        <taxon>asterids</taxon>
        <taxon>lamiids</taxon>
        <taxon>Solanales</taxon>
        <taxon>Solanaceae</taxon>
        <taxon>Solanoideae</taxon>
        <taxon>Solaneae</taxon>
        <taxon>Solanum</taxon>
    </lineage>
</organism>
<sequence length="240" mass="26752">MDSGDGSSVPRRRTRQQFLKYCLEFIEERNKSTEDGNTRRKTTKLEEKNTCIVGGEKPKTGKKKVDSGKRNKSTQNGNTRRKIIKFEEKNTCFGGGEKSKMEKKVDSGKKKFTCESIQEISDSDDDVVIIGDGSADSSGSGSSSNVGLRAIEDVSSSEEPIDVEKLKDFVDPLKSQQDEFTDATESEASSDEDKEKEVEFVVLPWCWLSAKLSPNFCELSLACFLVYLPISLHYGSTRIN</sequence>
<dbReference type="EMBL" id="CP133616">
    <property type="protein sequence ID" value="WMV30490.1"/>
    <property type="molecule type" value="Genomic_DNA"/>
</dbReference>
<feature type="compositionally biased region" description="Basic and acidic residues" evidence="1">
    <location>
        <begin position="31"/>
        <end position="49"/>
    </location>
</feature>
<feature type="compositionally biased region" description="Acidic residues" evidence="1">
    <location>
        <begin position="179"/>
        <end position="190"/>
    </location>
</feature>
<dbReference type="AlphaFoldDB" id="A0AAF0TY13"/>
<name>A0AAF0TY13_SOLVR</name>
<accession>A0AAF0TY13</accession>
<gene>
    <name evidence="2" type="ORF">MTR67_023875</name>
</gene>